<dbReference type="PROSITE" id="PS51257">
    <property type="entry name" value="PROKAR_LIPOPROTEIN"/>
    <property type="match status" value="1"/>
</dbReference>
<dbReference type="RefSeq" id="WP_022636013.1">
    <property type="nucleotide sequence ID" value="NZ_ASJR01000003.1"/>
</dbReference>
<evidence type="ECO:0008006" key="3">
    <source>
        <dbReference type="Google" id="ProtNLM"/>
    </source>
</evidence>
<dbReference type="Proteomes" id="UP000017148">
    <property type="component" value="Unassembled WGS sequence"/>
</dbReference>
<dbReference type="EMBL" id="ASJR01000003">
    <property type="protein sequence ID" value="ERP38985.1"/>
    <property type="molecule type" value="Genomic_DNA"/>
</dbReference>
<dbReference type="AlphaFoldDB" id="U7D7Q5"/>
<sequence length="189" mass="21397">MKVVFLAGVLLALFLGCAPRFQRGPIEREGELKLSGSFLLRTEETYYEGTLAAIRDSVQTSVHLYSNFGVRYLSVIAQNDSVTLDMRGHEPVRFHGESRAVLGDFLTFDLSYTEVVLLLTGYIPPRFEDSAQLPDGVRAYSRERFGQRIEGYDFMYEGMKIALSDPDAYHFTEIYVGVDSSNYITISYN</sequence>
<keyword evidence="2" id="KW-1185">Reference proteome</keyword>
<dbReference type="STRING" id="1313304.CALK_0475"/>
<reference evidence="1 2" key="1">
    <citation type="journal article" date="2013" name="Environ. Microbiol.">
        <title>Genome analysis of Chitinivibrio alkaliphilus gen. nov., sp. nov., a novel extremely haloalkaliphilic anaerobic chitinolytic bacterium from the candidate phylum Termite Group 3.</title>
        <authorList>
            <person name="Sorokin D.Y."/>
            <person name="Gumerov V.M."/>
            <person name="Rakitin A.L."/>
            <person name="Beletsky A.V."/>
            <person name="Damste J.S."/>
            <person name="Muyzer G."/>
            <person name="Mardanov A.V."/>
            <person name="Ravin N.V."/>
        </authorList>
    </citation>
    <scope>NUCLEOTIDE SEQUENCE [LARGE SCALE GENOMIC DNA]</scope>
    <source>
        <strain evidence="1 2">ACht1</strain>
    </source>
</reference>
<name>U7D7Q5_9BACT</name>
<evidence type="ECO:0000313" key="1">
    <source>
        <dbReference type="EMBL" id="ERP38985.1"/>
    </source>
</evidence>
<organism evidence="1 2">
    <name type="scientific">Chitinivibrio alkaliphilus ACht1</name>
    <dbReference type="NCBI Taxonomy" id="1313304"/>
    <lineage>
        <taxon>Bacteria</taxon>
        <taxon>Pseudomonadati</taxon>
        <taxon>Fibrobacterota</taxon>
        <taxon>Chitinivibrionia</taxon>
        <taxon>Chitinivibrionales</taxon>
        <taxon>Chitinivibrionaceae</taxon>
        <taxon>Chitinivibrio</taxon>
    </lineage>
</organism>
<comment type="caution">
    <text evidence="1">The sequence shown here is derived from an EMBL/GenBank/DDBJ whole genome shotgun (WGS) entry which is preliminary data.</text>
</comment>
<accession>U7D7Q5</accession>
<evidence type="ECO:0000313" key="2">
    <source>
        <dbReference type="Proteomes" id="UP000017148"/>
    </source>
</evidence>
<proteinExistence type="predicted"/>
<gene>
    <name evidence="1" type="ORF">CALK_0475</name>
</gene>
<protein>
    <recommendedName>
        <fullName evidence="3">Lipoprotein</fullName>
    </recommendedName>
</protein>